<comment type="caution">
    <text evidence="1">The sequence shown here is derived from an EMBL/GenBank/DDBJ whole genome shotgun (WGS) entry which is preliminary data.</text>
</comment>
<gene>
    <name evidence="1" type="ORF">Agabi119p4_11257</name>
</gene>
<organism evidence="1 2">
    <name type="scientific">Agaricus bisporus var. burnettii</name>
    <dbReference type="NCBI Taxonomy" id="192524"/>
    <lineage>
        <taxon>Eukaryota</taxon>
        <taxon>Fungi</taxon>
        <taxon>Dikarya</taxon>
        <taxon>Basidiomycota</taxon>
        <taxon>Agaricomycotina</taxon>
        <taxon>Agaricomycetes</taxon>
        <taxon>Agaricomycetidae</taxon>
        <taxon>Agaricales</taxon>
        <taxon>Agaricineae</taxon>
        <taxon>Agaricaceae</taxon>
        <taxon>Agaricus</taxon>
    </lineage>
</organism>
<evidence type="ECO:0000313" key="1">
    <source>
        <dbReference type="EMBL" id="KAF7760581.1"/>
    </source>
</evidence>
<name>A0A8H7C235_AGABI</name>
<dbReference type="Proteomes" id="UP000629468">
    <property type="component" value="Unassembled WGS sequence"/>
</dbReference>
<accession>A0A8H7C235</accession>
<dbReference type="AlphaFoldDB" id="A0A8H7C235"/>
<protein>
    <submittedName>
        <fullName evidence="1">Uncharacterized protein</fullName>
    </submittedName>
</protein>
<reference evidence="1 2" key="1">
    <citation type="journal article" name="Sci. Rep.">
        <title>Telomere-to-telomere assembled and centromere annotated genomes of the two main subspecies of the button mushroom Agaricus bisporus reveal especially polymorphic chromosome ends.</title>
        <authorList>
            <person name="Sonnenberg A.S.M."/>
            <person name="Sedaghat-Telgerd N."/>
            <person name="Lavrijssen B."/>
            <person name="Ohm R.A."/>
            <person name="Hendrickx P.M."/>
            <person name="Scholtmeijer K."/>
            <person name="Baars J.J.P."/>
            <person name="van Peer A."/>
        </authorList>
    </citation>
    <scope>NUCLEOTIDE SEQUENCE [LARGE SCALE GENOMIC DNA]</scope>
    <source>
        <strain evidence="1 2">H119_p4</strain>
    </source>
</reference>
<sequence length="69" mass="7659">MARVLPSPSRASDIAEFADEGMKVLTSKAFQAKLGLLIAQVEPLKEGMRQYAMQVVPHPKAERRLHSVK</sequence>
<proteinExistence type="predicted"/>
<dbReference type="EMBL" id="JABXXO010000015">
    <property type="protein sequence ID" value="KAF7760581.1"/>
    <property type="molecule type" value="Genomic_DNA"/>
</dbReference>
<evidence type="ECO:0000313" key="2">
    <source>
        <dbReference type="Proteomes" id="UP000629468"/>
    </source>
</evidence>